<evidence type="ECO:0000313" key="2">
    <source>
        <dbReference type="EMBL" id="MBB4662488.1"/>
    </source>
</evidence>
<keyword evidence="3" id="KW-1185">Reference proteome</keyword>
<comment type="caution">
    <text evidence="2">The sequence shown here is derived from an EMBL/GenBank/DDBJ whole genome shotgun (WGS) entry which is preliminary data.</text>
</comment>
<proteinExistence type="predicted"/>
<gene>
    <name evidence="2" type="ORF">BDZ31_002074</name>
</gene>
<dbReference type="EMBL" id="JACHNU010000002">
    <property type="protein sequence ID" value="MBB4662488.1"/>
    <property type="molecule type" value="Genomic_DNA"/>
</dbReference>
<accession>A0A840IER1</accession>
<dbReference type="Proteomes" id="UP000585272">
    <property type="component" value="Unassembled WGS sequence"/>
</dbReference>
<keyword evidence="1" id="KW-1133">Transmembrane helix</keyword>
<reference evidence="2 3" key="1">
    <citation type="submission" date="2020-08" db="EMBL/GenBank/DDBJ databases">
        <title>Genomic Encyclopedia of Archaeal and Bacterial Type Strains, Phase II (KMG-II): from individual species to whole genera.</title>
        <authorList>
            <person name="Goeker M."/>
        </authorList>
    </citation>
    <scope>NUCLEOTIDE SEQUENCE [LARGE SCALE GENOMIC DNA]</scope>
    <source>
        <strain evidence="2 3">DSM 23288</strain>
    </source>
</reference>
<name>A0A840IER1_9ACTN</name>
<evidence type="ECO:0000313" key="3">
    <source>
        <dbReference type="Proteomes" id="UP000585272"/>
    </source>
</evidence>
<keyword evidence="1" id="KW-0812">Transmembrane</keyword>
<sequence length="72" mass="7838">MFYRMMALVHFRLAVAWRSERGQGTVEYVALILLVAALLAAVVAATKTKRFGTSGIAEAIVDQIKKALGGMR</sequence>
<dbReference type="AlphaFoldDB" id="A0A840IER1"/>
<evidence type="ECO:0008006" key="4">
    <source>
        <dbReference type="Google" id="ProtNLM"/>
    </source>
</evidence>
<organism evidence="2 3">
    <name type="scientific">Conexibacter arvalis</name>
    <dbReference type="NCBI Taxonomy" id="912552"/>
    <lineage>
        <taxon>Bacteria</taxon>
        <taxon>Bacillati</taxon>
        <taxon>Actinomycetota</taxon>
        <taxon>Thermoleophilia</taxon>
        <taxon>Solirubrobacterales</taxon>
        <taxon>Conexibacteraceae</taxon>
        <taxon>Conexibacter</taxon>
    </lineage>
</organism>
<dbReference type="RefSeq" id="WP_221242980.1">
    <property type="nucleotide sequence ID" value="NZ_JACHNU010000002.1"/>
</dbReference>
<protein>
    <recommendedName>
        <fullName evidence="4">DUF4244 domain-containing protein</fullName>
    </recommendedName>
</protein>
<evidence type="ECO:0000256" key="1">
    <source>
        <dbReference type="SAM" id="Phobius"/>
    </source>
</evidence>
<feature type="transmembrane region" description="Helical" evidence="1">
    <location>
        <begin position="28"/>
        <end position="46"/>
    </location>
</feature>
<keyword evidence="1" id="KW-0472">Membrane</keyword>